<evidence type="ECO:0000259" key="7">
    <source>
        <dbReference type="PROSITE" id="PS51733"/>
    </source>
</evidence>
<dbReference type="GO" id="GO:0009249">
    <property type="term" value="P:protein lipoylation"/>
    <property type="evidence" value="ECO:0007669"/>
    <property type="project" value="InterPro"/>
</dbReference>
<evidence type="ECO:0000256" key="1">
    <source>
        <dbReference type="ARBA" id="ARBA00004821"/>
    </source>
</evidence>
<comment type="caution">
    <text evidence="8">The sequence shown here is derived from an EMBL/GenBank/DDBJ whole genome shotgun (WGS) entry which is preliminary data.</text>
</comment>
<dbReference type="InterPro" id="IPR000544">
    <property type="entry name" value="Octanoyltransferase"/>
</dbReference>
<dbReference type="GO" id="GO:0033819">
    <property type="term" value="F:lipoyl(octanoyl) transferase activity"/>
    <property type="evidence" value="ECO:0007669"/>
    <property type="project" value="UniProtKB-EC"/>
</dbReference>
<protein>
    <recommendedName>
        <fullName evidence="3">lipoyl(octanoyl) transferase</fullName>
        <ecNumber evidence="3">2.3.1.181</ecNumber>
    </recommendedName>
</protein>
<evidence type="ECO:0000256" key="3">
    <source>
        <dbReference type="ARBA" id="ARBA00012334"/>
    </source>
</evidence>
<feature type="region of interest" description="Disordered" evidence="6">
    <location>
        <begin position="46"/>
        <end position="87"/>
    </location>
</feature>
<dbReference type="OrthoDB" id="19908at2759"/>
<reference evidence="8" key="1">
    <citation type="journal article" date="2020" name="Fungal Divers.">
        <title>Resolving the Mortierellaceae phylogeny through synthesis of multi-gene phylogenetics and phylogenomics.</title>
        <authorList>
            <person name="Vandepol N."/>
            <person name="Liber J."/>
            <person name="Desiro A."/>
            <person name="Na H."/>
            <person name="Kennedy M."/>
            <person name="Barry K."/>
            <person name="Grigoriev I.V."/>
            <person name="Miller A.N."/>
            <person name="O'Donnell K."/>
            <person name="Stajich J.E."/>
            <person name="Bonito G."/>
        </authorList>
    </citation>
    <scope>NUCLEOTIDE SEQUENCE</scope>
    <source>
        <strain evidence="8">KOD948</strain>
    </source>
</reference>
<dbReference type="AlphaFoldDB" id="A0A9P6U654"/>
<comment type="similarity">
    <text evidence="2">Belongs to the LipB family.</text>
</comment>
<accession>A0A9P6U654</accession>
<feature type="domain" description="BPL/LPL catalytic" evidence="7">
    <location>
        <begin position="164"/>
        <end position="349"/>
    </location>
</feature>
<dbReference type="PANTHER" id="PTHR10993">
    <property type="entry name" value="OCTANOYLTRANSFERASE"/>
    <property type="match status" value="1"/>
</dbReference>
<evidence type="ECO:0000313" key="9">
    <source>
        <dbReference type="Proteomes" id="UP000726737"/>
    </source>
</evidence>
<dbReference type="CDD" id="cd16444">
    <property type="entry name" value="LipB"/>
    <property type="match status" value="1"/>
</dbReference>
<dbReference type="PROSITE" id="PS51733">
    <property type="entry name" value="BPL_LPL_CATALYTIC"/>
    <property type="match status" value="1"/>
</dbReference>
<dbReference type="NCBIfam" id="NF010925">
    <property type="entry name" value="PRK14345.1"/>
    <property type="match status" value="1"/>
</dbReference>
<gene>
    <name evidence="8" type="ORF">BG011_001465</name>
</gene>
<evidence type="ECO:0000256" key="4">
    <source>
        <dbReference type="ARBA" id="ARBA00022679"/>
    </source>
</evidence>
<evidence type="ECO:0000256" key="2">
    <source>
        <dbReference type="ARBA" id="ARBA00007907"/>
    </source>
</evidence>
<evidence type="ECO:0000256" key="5">
    <source>
        <dbReference type="ARBA" id="ARBA00023315"/>
    </source>
</evidence>
<dbReference type="SUPFAM" id="SSF55681">
    <property type="entry name" value="Class II aaRS and biotin synthetases"/>
    <property type="match status" value="1"/>
</dbReference>
<keyword evidence="5" id="KW-0012">Acyltransferase</keyword>
<comment type="pathway">
    <text evidence="1">Protein modification; protein lipoylation via endogenous pathway; protein N(6)-(lipoyl)lysine from octanoyl-[acyl-carrier-protein]: step 1/2.</text>
</comment>
<name>A0A9P6U654_9FUNG</name>
<dbReference type="InterPro" id="IPR020605">
    <property type="entry name" value="Octanoyltransferase_CS"/>
</dbReference>
<dbReference type="Gene3D" id="3.30.930.10">
    <property type="entry name" value="Bira Bifunctional Protein, Domain 2"/>
    <property type="match status" value="1"/>
</dbReference>
<proteinExistence type="inferred from homology"/>
<organism evidence="8 9">
    <name type="scientific">Mortierella polycephala</name>
    <dbReference type="NCBI Taxonomy" id="41804"/>
    <lineage>
        <taxon>Eukaryota</taxon>
        <taxon>Fungi</taxon>
        <taxon>Fungi incertae sedis</taxon>
        <taxon>Mucoromycota</taxon>
        <taxon>Mortierellomycotina</taxon>
        <taxon>Mortierellomycetes</taxon>
        <taxon>Mortierellales</taxon>
        <taxon>Mortierellaceae</taxon>
        <taxon>Mortierella</taxon>
    </lineage>
</organism>
<sequence length="385" mass="42877">MHAILFQVTLRQCRQPISHIRPNLQQVRFFGPQAHTFSTCTRWQQQQHAAPAKESKGASISEDTTLSTRTRVSEALPSSPQSAGEAVCATTVPRPRLSPLPYLYLRNLPYNRSTDLQQLLVERQIQLRKDRKEQRAKISSPPSSFSSSSAPVAEIQNMSVPLEDGSQDIILLVEHTSTFTNGRRNRGARSISDQEEARLKNLGATYVESLRGGEITFHGPGQLVAYPILDLKPIKLSVRCYVSYLEKAIIATCAQWGVKAMTTENTGVWINDQKKIAAIGVHVQRYITSHGLALNCNTDLDFFKEIIACGLTGKETTSLAQELNNTEIDVQKVIPTFLKGFGTTFNRELVPLSTTNPDLEQRIHEFVQTGNTELLNGHKVNRTAL</sequence>
<dbReference type="InterPro" id="IPR004143">
    <property type="entry name" value="BPL_LPL_catalytic"/>
</dbReference>
<evidence type="ECO:0000313" key="8">
    <source>
        <dbReference type="EMBL" id="KAG0260959.1"/>
    </source>
</evidence>
<dbReference type="EMBL" id="JAAAJA010000139">
    <property type="protein sequence ID" value="KAG0260959.1"/>
    <property type="molecule type" value="Genomic_DNA"/>
</dbReference>
<dbReference type="PANTHER" id="PTHR10993:SF7">
    <property type="entry name" value="LIPOYLTRANSFERASE 2, MITOCHONDRIAL-RELATED"/>
    <property type="match status" value="1"/>
</dbReference>
<dbReference type="Pfam" id="PF21948">
    <property type="entry name" value="LplA-B_cat"/>
    <property type="match status" value="1"/>
</dbReference>
<dbReference type="Proteomes" id="UP000726737">
    <property type="component" value="Unassembled WGS sequence"/>
</dbReference>
<dbReference type="PROSITE" id="PS01313">
    <property type="entry name" value="LIPB"/>
    <property type="match status" value="1"/>
</dbReference>
<feature type="compositionally biased region" description="Polar residues" evidence="6">
    <location>
        <begin position="61"/>
        <end position="82"/>
    </location>
</feature>
<feature type="compositionally biased region" description="Low complexity" evidence="6">
    <location>
        <begin position="139"/>
        <end position="149"/>
    </location>
</feature>
<feature type="region of interest" description="Disordered" evidence="6">
    <location>
        <begin position="131"/>
        <end position="151"/>
    </location>
</feature>
<dbReference type="EC" id="2.3.1.181" evidence="3"/>
<dbReference type="InterPro" id="IPR045864">
    <property type="entry name" value="aa-tRNA-synth_II/BPL/LPL"/>
</dbReference>
<evidence type="ECO:0000256" key="6">
    <source>
        <dbReference type="SAM" id="MobiDB-lite"/>
    </source>
</evidence>
<dbReference type="NCBIfam" id="TIGR00214">
    <property type="entry name" value="lipB"/>
    <property type="match status" value="1"/>
</dbReference>
<dbReference type="HAMAP" id="MF_00013">
    <property type="entry name" value="LipB"/>
    <property type="match status" value="1"/>
</dbReference>
<keyword evidence="9" id="KW-1185">Reference proteome</keyword>
<keyword evidence="4" id="KW-0808">Transferase</keyword>